<evidence type="ECO:0000313" key="7">
    <source>
        <dbReference type="EMBL" id="NGY05763.1"/>
    </source>
</evidence>
<evidence type="ECO:0000256" key="1">
    <source>
        <dbReference type="ARBA" id="ARBA00007592"/>
    </source>
</evidence>
<dbReference type="InterPro" id="IPR013785">
    <property type="entry name" value="Aldolase_TIM"/>
</dbReference>
<dbReference type="EMBL" id="JAAMOW010000006">
    <property type="protein sequence ID" value="NGY05763.1"/>
    <property type="molecule type" value="Genomic_DNA"/>
</dbReference>
<dbReference type="SUPFAM" id="SSF51569">
    <property type="entry name" value="Aldolase"/>
    <property type="match status" value="1"/>
</dbReference>
<organism evidence="7 8">
    <name type="scientific">Solimonas terrae</name>
    <dbReference type="NCBI Taxonomy" id="1396819"/>
    <lineage>
        <taxon>Bacteria</taxon>
        <taxon>Pseudomonadati</taxon>
        <taxon>Pseudomonadota</taxon>
        <taxon>Gammaproteobacteria</taxon>
        <taxon>Nevskiales</taxon>
        <taxon>Nevskiaceae</taxon>
        <taxon>Solimonas</taxon>
    </lineage>
</organism>
<feature type="active site" description="Proton donor/acceptor" evidence="5">
    <location>
        <position position="133"/>
    </location>
</feature>
<dbReference type="SMART" id="SM01130">
    <property type="entry name" value="DHDPS"/>
    <property type="match status" value="1"/>
</dbReference>
<accession>A0A6M2BUG5</accession>
<dbReference type="InterPro" id="IPR002220">
    <property type="entry name" value="DapA-like"/>
</dbReference>
<dbReference type="Gene3D" id="3.20.20.70">
    <property type="entry name" value="Aldolase class I"/>
    <property type="match status" value="1"/>
</dbReference>
<dbReference type="PROSITE" id="PS00666">
    <property type="entry name" value="DHDPS_2"/>
    <property type="match status" value="1"/>
</dbReference>
<dbReference type="AlphaFoldDB" id="A0A6M2BUG5"/>
<name>A0A6M2BUG5_9GAMM</name>
<dbReference type="Pfam" id="PF00701">
    <property type="entry name" value="DHDPS"/>
    <property type="match status" value="1"/>
</dbReference>
<evidence type="ECO:0000256" key="5">
    <source>
        <dbReference type="PIRSR" id="PIRSR001365-1"/>
    </source>
</evidence>
<evidence type="ECO:0000313" key="8">
    <source>
        <dbReference type="Proteomes" id="UP000472676"/>
    </source>
</evidence>
<evidence type="ECO:0000256" key="3">
    <source>
        <dbReference type="ARBA" id="ARBA00023270"/>
    </source>
</evidence>
<reference evidence="7 8" key="1">
    <citation type="journal article" date="2014" name="Int. J. Syst. Evol. Microbiol.">
        <title>Solimonas terrae sp. nov., isolated from soil.</title>
        <authorList>
            <person name="Kim S.J."/>
            <person name="Moon J.Y."/>
            <person name="Weon H.Y."/>
            <person name="Ahn J.H."/>
            <person name="Chen W.M."/>
            <person name="Kwon S.W."/>
        </authorList>
    </citation>
    <scope>NUCLEOTIDE SEQUENCE [LARGE SCALE GENOMIC DNA]</scope>
    <source>
        <strain evidence="7 8">KIS83-12</strain>
    </source>
</reference>
<dbReference type="PANTHER" id="PTHR12128:SF66">
    <property type="entry name" value="4-HYDROXY-2-OXOGLUTARATE ALDOLASE, MITOCHONDRIAL"/>
    <property type="match status" value="1"/>
</dbReference>
<sequence length="286" mass="30169">MENFTGIWVPLVTPFREGGAIDHAALHALARHLAPHVAGFAVCGSTGEAHALDDEEQLAVLDTVGAAVPDSRIVFGLGGPNRAHLHAQIAALRTRRLAGLLVAPPYYVRPSQPAIVDYFLDLADASPWPLIVYNIPYRAGVAMTLATFEAIASHPNIRAVKDCGGDPALTLDLITRTPLTVLAGEDGNILTTLALGGGGAIAASAHVYAERYAAMLEAVTSGHLDDARGIFHGLWPLMRTLYEEPNPAGVKAALALQGHIDRRCRAPMQAASDALTARIGMLMAAM</sequence>
<dbReference type="RefSeq" id="WP_166257897.1">
    <property type="nucleotide sequence ID" value="NZ_JAAMOW010000006.1"/>
</dbReference>
<feature type="binding site" evidence="6">
    <location>
        <position position="201"/>
    </location>
    <ligand>
        <name>pyruvate</name>
        <dbReference type="ChEBI" id="CHEBI:15361"/>
    </ligand>
</feature>
<dbReference type="Proteomes" id="UP000472676">
    <property type="component" value="Unassembled WGS sequence"/>
</dbReference>
<evidence type="ECO:0000256" key="6">
    <source>
        <dbReference type="PIRSR" id="PIRSR001365-2"/>
    </source>
</evidence>
<keyword evidence="8" id="KW-1185">Reference proteome</keyword>
<dbReference type="PANTHER" id="PTHR12128">
    <property type="entry name" value="DIHYDRODIPICOLINATE SYNTHASE"/>
    <property type="match status" value="1"/>
</dbReference>
<evidence type="ECO:0000256" key="2">
    <source>
        <dbReference type="ARBA" id="ARBA00023239"/>
    </source>
</evidence>
<evidence type="ECO:0000256" key="4">
    <source>
        <dbReference type="PIRNR" id="PIRNR001365"/>
    </source>
</evidence>
<dbReference type="InterPro" id="IPR020625">
    <property type="entry name" value="Schiff_base-form_aldolases_AS"/>
</dbReference>
<proteinExistence type="inferred from homology"/>
<protein>
    <submittedName>
        <fullName evidence="7">4-hydroxy-tetrahydrodipicolinate synthase</fullName>
    </submittedName>
</protein>
<dbReference type="PRINTS" id="PR00146">
    <property type="entry name" value="DHPICSNTHASE"/>
</dbReference>
<comment type="caution">
    <text evidence="7">The sequence shown here is derived from an EMBL/GenBank/DDBJ whole genome shotgun (WGS) entry which is preliminary data.</text>
</comment>
<dbReference type="GO" id="GO:0044281">
    <property type="term" value="P:small molecule metabolic process"/>
    <property type="evidence" value="ECO:0007669"/>
    <property type="project" value="UniProtKB-ARBA"/>
</dbReference>
<feature type="active site" description="Schiff-base intermediate with substrate" evidence="5">
    <location>
        <position position="161"/>
    </location>
</feature>
<keyword evidence="3" id="KW-0704">Schiff base</keyword>
<dbReference type="GO" id="GO:0008840">
    <property type="term" value="F:4-hydroxy-tetrahydrodipicolinate synthase activity"/>
    <property type="evidence" value="ECO:0007669"/>
    <property type="project" value="TreeGrafter"/>
</dbReference>
<comment type="similarity">
    <text evidence="1 4">Belongs to the DapA family.</text>
</comment>
<feature type="binding site" evidence="6">
    <location>
        <position position="46"/>
    </location>
    <ligand>
        <name>pyruvate</name>
        <dbReference type="ChEBI" id="CHEBI:15361"/>
    </ligand>
</feature>
<keyword evidence="2 4" id="KW-0456">Lyase</keyword>
<gene>
    <name evidence="7" type="ORF">G7Y85_13395</name>
</gene>
<dbReference type="PIRSF" id="PIRSF001365">
    <property type="entry name" value="DHDPS"/>
    <property type="match status" value="1"/>
</dbReference>